<keyword evidence="10" id="KW-1185">Reference proteome</keyword>
<evidence type="ECO:0000256" key="4">
    <source>
        <dbReference type="ARBA" id="ARBA00022840"/>
    </source>
</evidence>
<evidence type="ECO:0000259" key="8">
    <source>
        <dbReference type="PROSITE" id="PS50011"/>
    </source>
</evidence>
<dbReference type="PRINTS" id="PR00073">
    <property type="entry name" value="COPRGNOXDASE"/>
</dbReference>
<keyword evidence="1" id="KW-0808">Transferase</keyword>
<dbReference type="GO" id="GO:0005524">
    <property type="term" value="F:ATP binding"/>
    <property type="evidence" value="ECO:0007669"/>
    <property type="project" value="UniProtKB-UniRule"/>
</dbReference>
<dbReference type="NCBIfam" id="NF003727">
    <property type="entry name" value="PRK05330.1"/>
    <property type="match status" value="1"/>
</dbReference>
<dbReference type="SUPFAM" id="SSF102886">
    <property type="entry name" value="Coproporphyrinogen III oxidase"/>
    <property type="match status" value="1"/>
</dbReference>
<evidence type="ECO:0000256" key="2">
    <source>
        <dbReference type="ARBA" id="ARBA00022741"/>
    </source>
</evidence>
<keyword evidence="2 6" id="KW-0547">Nucleotide-binding</keyword>
<evidence type="ECO:0000313" key="9">
    <source>
        <dbReference type="EMBL" id="SZX64957.1"/>
    </source>
</evidence>
<feature type="compositionally biased region" description="Acidic residues" evidence="7">
    <location>
        <begin position="538"/>
        <end position="547"/>
    </location>
</feature>
<dbReference type="PANTHER" id="PTHR10755:SF3">
    <property type="entry name" value="COPROPORPHYRINOGEN OXIDASE"/>
    <property type="match status" value="1"/>
</dbReference>
<sequence length="752" mass="81481">MQFSVLPRRGAACRASSSSKCQVRTARSSRTAVCRASASAPAQAAAAVDAAAFETFLLDTQKQILAEAEKLDGSGQKFVTDRWERPNDTGYGITCVLEGGDLLEKAAANISIIRGTLSAQRAQAMSSRGRSQIDPAGGQPYSAAALSLVFHAAHPLVPTLRADVRLFQVAGCSWFGGGCDLTPSYLFEDDAAEFHGYWKGVCDKYSPGLYAEHKAWCDKYFYIPARKEHRGIGGLFFDDLDAAGAAFDVQAYTENVARGILPSWTAIAQRRRTQQFTEAQRNWQLLRRGRYLEFNLLYDRGVKFGLDGGRVESIMVSAPPLIAWKYNVVPEQGSDEERLVKVLTVNNRSYRVIKQLGEGGYAFVYLAKELPTSERPSAPSDAVAIKKIIAASGEKLSAARKEVEVLRALSHVHCLHLLDHAINPCSSSSSLAYNVLLVFPAYEDGTLADELERLAAAGRQLSSHQVLDIFRQICAGVAHMHSRGYAHMDIKPHNVLIRRPRSSSSRAQRQQQQQLPRPPSALQMVMTAAGRGAAAAAGDDDGDGDGADEQRGLAGDVEAGRSLVSWKAGCGCWFVCHIDVVYSGKADEQQGLAGDVEAGRSLVVRGYEAVLTDFGSARSIPIHIDSRAAALTVKEDAEAHCTATFRAPELFDVPSHCTLDGCLDVWALGCTLYAMMYGASPFQQAVDQGASLALAVMNCRIPWPKPPAPRYPQELHSLVGLCLAAEARQRPTVLQLLQRVQELLSAGLPDAS</sequence>
<evidence type="ECO:0000256" key="7">
    <source>
        <dbReference type="SAM" id="MobiDB-lite"/>
    </source>
</evidence>
<dbReference type="Pfam" id="PF01218">
    <property type="entry name" value="Coprogen_oxidas"/>
    <property type="match status" value="1"/>
</dbReference>
<feature type="binding site" evidence="6">
    <location>
        <position position="387"/>
    </location>
    <ligand>
        <name>ATP</name>
        <dbReference type="ChEBI" id="CHEBI:30616"/>
    </ligand>
</feature>
<evidence type="ECO:0000256" key="5">
    <source>
        <dbReference type="ARBA" id="ARBA00049102"/>
    </source>
</evidence>
<feature type="domain" description="Protein kinase" evidence="8">
    <location>
        <begin position="350"/>
        <end position="744"/>
    </location>
</feature>
<protein>
    <recommendedName>
        <fullName evidence="8">Protein kinase domain-containing protein</fullName>
    </recommendedName>
</protein>
<dbReference type="Pfam" id="PF00069">
    <property type="entry name" value="Pkinase"/>
    <property type="match status" value="2"/>
</dbReference>
<dbReference type="STRING" id="3088.A0A383VHH2"/>
<dbReference type="PROSITE" id="PS00107">
    <property type="entry name" value="PROTEIN_KINASE_ATP"/>
    <property type="match status" value="1"/>
</dbReference>
<name>A0A383VHH2_TETOB</name>
<accession>A0A383VHH2</accession>
<dbReference type="InterPro" id="IPR008271">
    <property type="entry name" value="Ser/Thr_kinase_AS"/>
</dbReference>
<dbReference type="GO" id="GO:0004672">
    <property type="term" value="F:protein kinase activity"/>
    <property type="evidence" value="ECO:0007669"/>
    <property type="project" value="InterPro"/>
</dbReference>
<dbReference type="InterPro" id="IPR001260">
    <property type="entry name" value="Coprogen_oxidase_aer"/>
</dbReference>
<dbReference type="InterPro" id="IPR000719">
    <property type="entry name" value="Prot_kinase_dom"/>
</dbReference>
<evidence type="ECO:0000256" key="6">
    <source>
        <dbReference type="PROSITE-ProRule" id="PRU10141"/>
    </source>
</evidence>
<dbReference type="InterPro" id="IPR017441">
    <property type="entry name" value="Protein_kinase_ATP_BS"/>
</dbReference>
<keyword evidence="4 6" id="KW-0067">ATP-binding</keyword>
<dbReference type="InterPro" id="IPR036406">
    <property type="entry name" value="Coprogen_oxidase_aer_sf"/>
</dbReference>
<gene>
    <name evidence="9" type="ORF">BQ4739_LOCUS5430</name>
</gene>
<evidence type="ECO:0000256" key="3">
    <source>
        <dbReference type="ARBA" id="ARBA00022777"/>
    </source>
</evidence>
<dbReference type="SMART" id="SM00220">
    <property type="entry name" value="S_TKc"/>
    <property type="match status" value="1"/>
</dbReference>
<reference evidence="9 10" key="1">
    <citation type="submission" date="2016-10" db="EMBL/GenBank/DDBJ databases">
        <authorList>
            <person name="Cai Z."/>
        </authorList>
    </citation>
    <scope>NUCLEOTIDE SEQUENCE [LARGE SCALE GENOMIC DNA]</scope>
</reference>
<feature type="compositionally biased region" description="Low complexity" evidence="7">
    <location>
        <begin position="502"/>
        <end position="520"/>
    </location>
</feature>
<dbReference type="InterPro" id="IPR011009">
    <property type="entry name" value="Kinase-like_dom_sf"/>
</dbReference>
<feature type="region of interest" description="Disordered" evidence="7">
    <location>
        <begin position="499"/>
        <end position="520"/>
    </location>
</feature>
<dbReference type="GO" id="GO:0005737">
    <property type="term" value="C:cytoplasm"/>
    <property type="evidence" value="ECO:0007669"/>
    <property type="project" value="TreeGrafter"/>
</dbReference>
<feature type="region of interest" description="Disordered" evidence="7">
    <location>
        <begin position="533"/>
        <end position="552"/>
    </location>
</feature>
<dbReference type="GO" id="GO:0006782">
    <property type="term" value="P:protoporphyrinogen IX biosynthetic process"/>
    <property type="evidence" value="ECO:0007669"/>
    <property type="project" value="UniProtKB-UniPathway"/>
</dbReference>
<dbReference type="UniPathway" id="UPA00251">
    <property type="reaction ID" value="UER00322"/>
</dbReference>
<dbReference type="Gene3D" id="1.10.510.10">
    <property type="entry name" value="Transferase(Phosphotransferase) domain 1"/>
    <property type="match status" value="2"/>
</dbReference>
<dbReference type="PROSITE" id="PS50011">
    <property type="entry name" value="PROTEIN_KINASE_DOM"/>
    <property type="match status" value="1"/>
</dbReference>
<proteinExistence type="predicted"/>
<evidence type="ECO:0000313" key="10">
    <source>
        <dbReference type="Proteomes" id="UP000256970"/>
    </source>
</evidence>
<dbReference type="Gene3D" id="3.40.1500.10">
    <property type="entry name" value="Coproporphyrinogen III oxidase, aerobic"/>
    <property type="match status" value="1"/>
</dbReference>
<dbReference type="Proteomes" id="UP000256970">
    <property type="component" value="Unassembled WGS sequence"/>
</dbReference>
<dbReference type="PANTHER" id="PTHR10755">
    <property type="entry name" value="COPROPORPHYRINOGEN III OXIDASE, MITOCHONDRIAL"/>
    <property type="match status" value="1"/>
</dbReference>
<dbReference type="SUPFAM" id="SSF56112">
    <property type="entry name" value="Protein kinase-like (PK-like)"/>
    <property type="match status" value="1"/>
</dbReference>
<dbReference type="AlphaFoldDB" id="A0A383VHH2"/>
<comment type="catalytic activity">
    <reaction evidence="5">
        <text>coproporphyrinogen III + O2 + 2 H(+) = protoporphyrinogen IX + 2 CO2 + 2 H2O</text>
        <dbReference type="Rhea" id="RHEA:18257"/>
        <dbReference type="ChEBI" id="CHEBI:15377"/>
        <dbReference type="ChEBI" id="CHEBI:15378"/>
        <dbReference type="ChEBI" id="CHEBI:15379"/>
        <dbReference type="ChEBI" id="CHEBI:16526"/>
        <dbReference type="ChEBI" id="CHEBI:57307"/>
        <dbReference type="ChEBI" id="CHEBI:57309"/>
        <dbReference type="EC" id="1.3.3.3"/>
    </reaction>
</comment>
<dbReference type="EMBL" id="FNXT01000521">
    <property type="protein sequence ID" value="SZX64957.1"/>
    <property type="molecule type" value="Genomic_DNA"/>
</dbReference>
<keyword evidence="3" id="KW-0418">Kinase</keyword>
<organism evidence="9 10">
    <name type="scientific">Tetradesmus obliquus</name>
    <name type="common">Green alga</name>
    <name type="synonym">Acutodesmus obliquus</name>
    <dbReference type="NCBI Taxonomy" id="3088"/>
    <lineage>
        <taxon>Eukaryota</taxon>
        <taxon>Viridiplantae</taxon>
        <taxon>Chlorophyta</taxon>
        <taxon>core chlorophytes</taxon>
        <taxon>Chlorophyceae</taxon>
        <taxon>CS clade</taxon>
        <taxon>Sphaeropleales</taxon>
        <taxon>Scenedesmaceae</taxon>
        <taxon>Tetradesmus</taxon>
    </lineage>
</organism>
<dbReference type="GO" id="GO:0004109">
    <property type="term" value="F:coproporphyrinogen oxidase activity"/>
    <property type="evidence" value="ECO:0007669"/>
    <property type="project" value="UniProtKB-EC"/>
</dbReference>
<evidence type="ECO:0000256" key="1">
    <source>
        <dbReference type="ARBA" id="ARBA00022679"/>
    </source>
</evidence>
<dbReference type="PROSITE" id="PS00108">
    <property type="entry name" value="PROTEIN_KINASE_ST"/>
    <property type="match status" value="1"/>
</dbReference>